<proteinExistence type="predicted"/>
<name>A0A382QHI5_9ZZZZ</name>
<accession>A0A382QHI5</accession>
<gene>
    <name evidence="1" type="ORF">METZ01_LOCUS337006</name>
</gene>
<evidence type="ECO:0000313" key="1">
    <source>
        <dbReference type="EMBL" id="SVC84152.1"/>
    </source>
</evidence>
<organism evidence="1">
    <name type="scientific">marine metagenome</name>
    <dbReference type="NCBI Taxonomy" id="408172"/>
    <lineage>
        <taxon>unclassified sequences</taxon>
        <taxon>metagenomes</taxon>
        <taxon>ecological metagenomes</taxon>
    </lineage>
</organism>
<sequence>MTDVERLRSLIRTMRLPRFRKDNLDNKHGLLWLARNMGMKNSEHPKYPEAVEQLKKMLREKLYKS</sequence>
<dbReference type="EMBL" id="UINC01114091">
    <property type="protein sequence ID" value="SVC84152.1"/>
    <property type="molecule type" value="Genomic_DNA"/>
</dbReference>
<dbReference type="AlphaFoldDB" id="A0A382QHI5"/>
<protein>
    <submittedName>
        <fullName evidence="1">Uncharacterized protein</fullName>
    </submittedName>
</protein>
<reference evidence="1" key="1">
    <citation type="submission" date="2018-05" db="EMBL/GenBank/DDBJ databases">
        <authorList>
            <person name="Lanie J.A."/>
            <person name="Ng W.-L."/>
            <person name="Kazmierczak K.M."/>
            <person name="Andrzejewski T.M."/>
            <person name="Davidsen T.M."/>
            <person name="Wayne K.J."/>
            <person name="Tettelin H."/>
            <person name="Glass J.I."/>
            <person name="Rusch D."/>
            <person name="Podicherti R."/>
            <person name="Tsui H.-C.T."/>
            <person name="Winkler M.E."/>
        </authorList>
    </citation>
    <scope>NUCLEOTIDE SEQUENCE</scope>
</reference>